<keyword evidence="1" id="KW-0238">DNA-binding</keyword>
<evidence type="ECO:0000313" key="2">
    <source>
        <dbReference type="Proteomes" id="UP000240974"/>
    </source>
</evidence>
<dbReference type="SUPFAM" id="SSF46955">
    <property type="entry name" value="Putative DNA-binding domain"/>
    <property type="match status" value="1"/>
</dbReference>
<dbReference type="EMBL" id="PYLQ01000006">
    <property type="protein sequence ID" value="PST41975.1"/>
    <property type="molecule type" value="Genomic_DNA"/>
</dbReference>
<protein>
    <submittedName>
        <fullName evidence="1">DNA-binding protein</fullName>
    </submittedName>
</protein>
<dbReference type="Proteomes" id="UP000240974">
    <property type="component" value="Unassembled WGS sequence"/>
</dbReference>
<proteinExistence type="predicted"/>
<gene>
    <name evidence="1" type="ORF">C7U54_06145</name>
</gene>
<reference evidence="1 2" key="1">
    <citation type="journal article" date="2019" name="Int. J. Syst. Evol. Microbiol.">
        <title>Faecalibacillus intestinalis gen. nov., sp. nov. and Faecalibacillus faecis sp. nov., isolated from human faeces.</title>
        <authorList>
            <person name="Seo B."/>
            <person name="Jeon K."/>
            <person name="Baek I."/>
            <person name="Lee Y.M."/>
            <person name="Baek K."/>
            <person name="Ko G."/>
        </authorList>
    </citation>
    <scope>NUCLEOTIDE SEQUENCE [LARGE SCALE GENOMIC DNA]</scope>
    <source>
        <strain evidence="1 2">SNUG30099</strain>
    </source>
</reference>
<evidence type="ECO:0000313" key="1">
    <source>
        <dbReference type="EMBL" id="PST41975.1"/>
    </source>
</evidence>
<name>A0A2T3G341_9FIRM</name>
<accession>A0A2T3G341</accession>
<comment type="caution">
    <text evidence="1">The sequence shown here is derived from an EMBL/GenBank/DDBJ whole genome shotgun (WGS) entry which is preliminary data.</text>
</comment>
<dbReference type="GO" id="GO:0003677">
    <property type="term" value="F:DNA binding"/>
    <property type="evidence" value="ECO:0007669"/>
    <property type="project" value="UniProtKB-KW"/>
</dbReference>
<organism evidence="1 2">
    <name type="scientific">Faecalibacillus intestinalis</name>
    <dbReference type="NCBI Taxonomy" id="1982626"/>
    <lineage>
        <taxon>Bacteria</taxon>
        <taxon>Bacillati</taxon>
        <taxon>Bacillota</taxon>
        <taxon>Erysipelotrichia</taxon>
        <taxon>Erysipelotrichales</taxon>
        <taxon>Coprobacillaceae</taxon>
        <taxon>Faecalibacillus</taxon>
    </lineage>
</organism>
<dbReference type="AlphaFoldDB" id="A0A2T3G341"/>
<keyword evidence="2" id="KW-1185">Reference proteome</keyword>
<sequence>MVEVKEEKEKASYLNMLTQEEVAQKLGTTKQHISVLRELGLIQAIKTGKGFMFSQREIERFQEVYRGCDVSNKLKALESYRKRESN</sequence>
<dbReference type="InterPro" id="IPR009061">
    <property type="entry name" value="DNA-bd_dom_put_sf"/>
</dbReference>